<protein>
    <submittedName>
        <fullName evidence="2">HD-GYP domain-containing protein</fullName>
    </submittedName>
</protein>
<reference evidence="2" key="2">
    <citation type="journal article" date="2021" name="PeerJ">
        <title>Extensive microbial diversity within the chicken gut microbiome revealed by metagenomics and culture.</title>
        <authorList>
            <person name="Gilroy R."/>
            <person name="Ravi A."/>
            <person name="Getino M."/>
            <person name="Pursley I."/>
            <person name="Horton D.L."/>
            <person name="Alikhan N.F."/>
            <person name="Baker D."/>
            <person name="Gharbi K."/>
            <person name="Hall N."/>
            <person name="Watson M."/>
            <person name="Adriaenssens E.M."/>
            <person name="Foster-Nyarko E."/>
            <person name="Jarju S."/>
            <person name="Secka A."/>
            <person name="Antonio M."/>
            <person name="Oren A."/>
            <person name="Chaudhuri R.R."/>
            <person name="La Ragione R."/>
            <person name="Hildebrand F."/>
            <person name="Pallen M.J."/>
        </authorList>
    </citation>
    <scope>NUCLEOTIDE SEQUENCE</scope>
    <source>
        <strain evidence="2">10532</strain>
    </source>
</reference>
<dbReference type="CDD" id="cd00077">
    <property type="entry name" value="HDc"/>
    <property type="match status" value="1"/>
</dbReference>
<dbReference type="InterPro" id="IPR003607">
    <property type="entry name" value="HD/PDEase_dom"/>
</dbReference>
<accession>A0A9D9HPH5</accession>
<evidence type="ECO:0000313" key="3">
    <source>
        <dbReference type="Proteomes" id="UP000823638"/>
    </source>
</evidence>
<dbReference type="PANTHER" id="PTHR43155">
    <property type="entry name" value="CYCLIC DI-GMP PHOSPHODIESTERASE PA4108-RELATED"/>
    <property type="match status" value="1"/>
</dbReference>
<gene>
    <name evidence="2" type="ORF">IAA81_04325</name>
</gene>
<sequence length="305" mass="34207">MGESGTSDKDIASLFNNLYGKMNGVFEDYGEGKPVSRSVVDVVSTTIINLVNTRKNRVLEFLLCGENHSEDYGQSAVNICVLSVVVSLYLNLPEQKVRNIACGALLHDSGMMKIPREIIEKKGSLTPDEVKIIQSHPYYSYKLIVTDLMYSEEVGQIAYQHHERWDGSGYPKNKRDRAIELGARIIAVVDAYEAMISRKNYRNSMIGYNAMKTLLEDNARRFDPAVLKAFIQSVGIYPVGSIVLLSDTAIARVIEGHYESPLRPKIRILVDSAGKTYPDKTGEVIDLLMNRSLFIIRAIDPREIQ</sequence>
<proteinExistence type="predicted"/>
<dbReference type="AlphaFoldDB" id="A0A9D9HPH5"/>
<organism evidence="2 3">
    <name type="scientific">Candidatus Gallitreponema excrementavium</name>
    <dbReference type="NCBI Taxonomy" id="2840840"/>
    <lineage>
        <taxon>Bacteria</taxon>
        <taxon>Pseudomonadati</taxon>
        <taxon>Spirochaetota</taxon>
        <taxon>Spirochaetia</taxon>
        <taxon>Spirochaetales</taxon>
        <taxon>Candidatus Gallitreponema</taxon>
    </lineage>
</organism>
<dbReference type="EMBL" id="JADIMM010000062">
    <property type="protein sequence ID" value="MBO8457438.1"/>
    <property type="molecule type" value="Genomic_DNA"/>
</dbReference>
<dbReference type="PROSITE" id="PS51832">
    <property type="entry name" value="HD_GYP"/>
    <property type="match status" value="1"/>
</dbReference>
<dbReference type="Gene3D" id="1.10.3210.10">
    <property type="entry name" value="Hypothetical protein af1432"/>
    <property type="match status" value="1"/>
</dbReference>
<name>A0A9D9HPH5_9SPIR</name>
<dbReference type="PANTHER" id="PTHR43155:SF2">
    <property type="entry name" value="CYCLIC DI-GMP PHOSPHODIESTERASE PA4108"/>
    <property type="match status" value="1"/>
</dbReference>
<reference evidence="2" key="1">
    <citation type="submission" date="2020-10" db="EMBL/GenBank/DDBJ databases">
        <authorList>
            <person name="Gilroy R."/>
        </authorList>
    </citation>
    <scope>NUCLEOTIDE SEQUENCE</scope>
    <source>
        <strain evidence="2">10532</strain>
    </source>
</reference>
<evidence type="ECO:0000313" key="2">
    <source>
        <dbReference type="EMBL" id="MBO8457438.1"/>
    </source>
</evidence>
<dbReference type="Proteomes" id="UP000823638">
    <property type="component" value="Unassembled WGS sequence"/>
</dbReference>
<evidence type="ECO:0000259" key="1">
    <source>
        <dbReference type="PROSITE" id="PS51832"/>
    </source>
</evidence>
<feature type="domain" description="HD-GYP" evidence="1">
    <location>
        <begin position="50"/>
        <end position="246"/>
    </location>
</feature>
<dbReference type="Pfam" id="PF13487">
    <property type="entry name" value="HD_5"/>
    <property type="match status" value="1"/>
</dbReference>
<dbReference type="SUPFAM" id="SSF109604">
    <property type="entry name" value="HD-domain/PDEase-like"/>
    <property type="match status" value="1"/>
</dbReference>
<dbReference type="InterPro" id="IPR037522">
    <property type="entry name" value="HD_GYP_dom"/>
</dbReference>
<comment type="caution">
    <text evidence="2">The sequence shown here is derived from an EMBL/GenBank/DDBJ whole genome shotgun (WGS) entry which is preliminary data.</text>
</comment>